<sequence length="63" mass="7328">MPDSMLGRLRNTTINLDVYEEQLRKLAAAVQVKRLKRLTVALLQNNARSHIAKLLRNFLKKVR</sequence>
<protein>
    <submittedName>
        <fullName evidence="1">Uncharacterized protein</fullName>
    </submittedName>
</protein>
<name>A0AAD5N9D4_PARTN</name>
<dbReference type="EMBL" id="JAHQIW010004801">
    <property type="protein sequence ID" value="KAJ1363796.1"/>
    <property type="molecule type" value="Genomic_DNA"/>
</dbReference>
<dbReference type="Proteomes" id="UP001196413">
    <property type="component" value="Unassembled WGS sequence"/>
</dbReference>
<dbReference type="GO" id="GO:0003676">
    <property type="term" value="F:nucleic acid binding"/>
    <property type="evidence" value="ECO:0007669"/>
    <property type="project" value="InterPro"/>
</dbReference>
<proteinExistence type="predicted"/>
<evidence type="ECO:0000313" key="1">
    <source>
        <dbReference type="EMBL" id="KAJ1363796.1"/>
    </source>
</evidence>
<dbReference type="AlphaFoldDB" id="A0AAD5N9D4"/>
<organism evidence="1 2">
    <name type="scientific">Parelaphostrongylus tenuis</name>
    <name type="common">Meningeal worm</name>
    <dbReference type="NCBI Taxonomy" id="148309"/>
    <lineage>
        <taxon>Eukaryota</taxon>
        <taxon>Metazoa</taxon>
        <taxon>Ecdysozoa</taxon>
        <taxon>Nematoda</taxon>
        <taxon>Chromadorea</taxon>
        <taxon>Rhabditida</taxon>
        <taxon>Rhabditina</taxon>
        <taxon>Rhabditomorpha</taxon>
        <taxon>Strongyloidea</taxon>
        <taxon>Metastrongylidae</taxon>
        <taxon>Parelaphostrongylus</taxon>
    </lineage>
</organism>
<gene>
    <name evidence="1" type="ORF">KIN20_023734</name>
</gene>
<reference evidence="1" key="1">
    <citation type="submission" date="2021-06" db="EMBL/GenBank/DDBJ databases">
        <title>Parelaphostrongylus tenuis whole genome reference sequence.</title>
        <authorList>
            <person name="Garwood T.J."/>
            <person name="Larsen P.A."/>
            <person name="Fountain-Jones N.M."/>
            <person name="Garbe J.R."/>
            <person name="Macchietto M.G."/>
            <person name="Kania S.A."/>
            <person name="Gerhold R.W."/>
            <person name="Richards J.E."/>
            <person name="Wolf T.M."/>
        </authorList>
    </citation>
    <scope>NUCLEOTIDE SEQUENCE</scope>
    <source>
        <strain evidence="1">MNPRO001-30</strain>
        <tissue evidence="1">Meninges</tissue>
    </source>
</reference>
<accession>A0AAD5N9D4</accession>
<dbReference type="InterPro" id="IPR036397">
    <property type="entry name" value="RNaseH_sf"/>
</dbReference>
<dbReference type="Gene3D" id="3.30.420.10">
    <property type="entry name" value="Ribonuclease H-like superfamily/Ribonuclease H"/>
    <property type="match status" value="1"/>
</dbReference>
<comment type="caution">
    <text evidence="1">The sequence shown here is derived from an EMBL/GenBank/DDBJ whole genome shotgun (WGS) entry which is preliminary data.</text>
</comment>
<evidence type="ECO:0000313" key="2">
    <source>
        <dbReference type="Proteomes" id="UP001196413"/>
    </source>
</evidence>
<keyword evidence="2" id="KW-1185">Reference proteome</keyword>